<dbReference type="AlphaFoldDB" id="A0A061GCW0"/>
<accession>A0A061GCW0</accession>
<dbReference type="HOGENOM" id="CLU_2781000_0_0_1"/>
<dbReference type="Proteomes" id="UP000026915">
    <property type="component" value="Chromosome 6"/>
</dbReference>
<protein>
    <submittedName>
        <fullName evidence="1">Uncharacterized protein</fullName>
    </submittedName>
</protein>
<gene>
    <name evidence="1" type="ORF">TCM_029119</name>
</gene>
<dbReference type="InParanoid" id="A0A061GCW0"/>
<proteinExistence type="predicted"/>
<reference evidence="1 2" key="1">
    <citation type="journal article" date="2013" name="Genome Biol.">
        <title>The genome sequence of the most widely cultivated cacao type and its use to identify candidate genes regulating pod color.</title>
        <authorList>
            <person name="Motamayor J.C."/>
            <person name="Mockaitis K."/>
            <person name="Schmutz J."/>
            <person name="Haiminen N."/>
            <person name="Iii D.L."/>
            <person name="Cornejo O."/>
            <person name="Findley S.D."/>
            <person name="Zheng P."/>
            <person name="Utro F."/>
            <person name="Royaert S."/>
            <person name="Saski C."/>
            <person name="Jenkins J."/>
            <person name="Podicheti R."/>
            <person name="Zhao M."/>
            <person name="Scheffler B.E."/>
            <person name="Stack J.C."/>
            <person name="Feltus F.A."/>
            <person name="Mustiga G.M."/>
            <person name="Amores F."/>
            <person name="Phillips W."/>
            <person name="Marelli J.P."/>
            <person name="May G.D."/>
            <person name="Shapiro H."/>
            <person name="Ma J."/>
            <person name="Bustamante C.D."/>
            <person name="Schnell R.J."/>
            <person name="Main D."/>
            <person name="Gilbert D."/>
            <person name="Parida L."/>
            <person name="Kuhn D.N."/>
        </authorList>
    </citation>
    <scope>NUCLEOTIDE SEQUENCE [LARGE SCALE GENOMIC DNA]</scope>
    <source>
        <strain evidence="2">cv. Matina 1-6</strain>
    </source>
</reference>
<sequence length="69" mass="8098">MQSSFSFILYFMPAAFETRLQLLQLACRFCFLLDFERYELLLKNMEAGASILQHCLTFGEFSFIPLPTF</sequence>
<dbReference type="EMBL" id="CM001884">
    <property type="protein sequence ID" value="EOY27228.1"/>
    <property type="molecule type" value="Genomic_DNA"/>
</dbReference>
<dbReference type="Gramene" id="EOY27228">
    <property type="protein sequence ID" value="EOY27228"/>
    <property type="gene ID" value="TCM_029119"/>
</dbReference>
<name>A0A061GCW0_THECC</name>
<evidence type="ECO:0000313" key="2">
    <source>
        <dbReference type="Proteomes" id="UP000026915"/>
    </source>
</evidence>
<keyword evidence="2" id="KW-1185">Reference proteome</keyword>
<organism evidence="1 2">
    <name type="scientific">Theobroma cacao</name>
    <name type="common">Cacao</name>
    <name type="synonym">Cocoa</name>
    <dbReference type="NCBI Taxonomy" id="3641"/>
    <lineage>
        <taxon>Eukaryota</taxon>
        <taxon>Viridiplantae</taxon>
        <taxon>Streptophyta</taxon>
        <taxon>Embryophyta</taxon>
        <taxon>Tracheophyta</taxon>
        <taxon>Spermatophyta</taxon>
        <taxon>Magnoliopsida</taxon>
        <taxon>eudicotyledons</taxon>
        <taxon>Gunneridae</taxon>
        <taxon>Pentapetalae</taxon>
        <taxon>rosids</taxon>
        <taxon>malvids</taxon>
        <taxon>Malvales</taxon>
        <taxon>Malvaceae</taxon>
        <taxon>Byttnerioideae</taxon>
        <taxon>Theobroma</taxon>
    </lineage>
</organism>
<evidence type="ECO:0000313" key="1">
    <source>
        <dbReference type="EMBL" id="EOY27228.1"/>
    </source>
</evidence>